<accession>A0A0A8Y7M8</accession>
<protein>
    <submittedName>
        <fullName evidence="1">Uncharacterized protein</fullName>
    </submittedName>
</protein>
<organism evidence="1">
    <name type="scientific">Arundo donax</name>
    <name type="common">Giant reed</name>
    <name type="synonym">Donax arundinaceus</name>
    <dbReference type="NCBI Taxonomy" id="35708"/>
    <lineage>
        <taxon>Eukaryota</taxon>
        <taxon>Viridiplantae</taxon>
        <taxon>Streptophyta</taxon>
        <taxon>Embryophyta</taxon>
        <taxon>Tracheophyta</taxon>
        <taxon>Spermatophyta</taxon>
        <taxon>Magnoliopsida</taxon>
        <taxon>Liliopsida</taxon>
        <taxon>Poales</taxon>
        <taxon>Poaceae</taxon>
        <taxon>PACMAD clade</taxon>
        <taxon>Arundinoideae</taxon>
        <taxon>Arundineae</taxon>
        <taxon>Arundo</taxon>
    </lineage>
</organism>
<dbReference type="EMBL" id="GBRH01278203">
    <property type="protein sequence ID" value="JAD19692.1"/>
    <property type="molecule type" value="Transcribed_RNA"/>
</dbReference>
<name>A0A0A8Y7M8_ARUDO</name>
<sequence length="20" mass="2545">MIILYWVMQLLLVWIFANYD</sequence>
<dbReference type="AlphaFoldDB" id="A0A0A8Y7M8"/>
<evidence type="ECO:0000313" key="1">
    <source>
        <dbReference type="EMBL" id="JAD19692.1"/>
    </source>
</evidence>
<reference evidence="1" key="1">
    <citation type="submission" date="2014-09" db="EMBL/GenBank/DDBJ databases">
        <authorList>
            <person name="Magalhaes I.L.F."/>
            <person name="Oliveira U."/>
            <person name="Santos F.R."/>
            <person name="Vidigal T.H.D.A."/>
            <person name="Brescovit A.D."/>
            <person name="Santos A.J."/>
        </authorList>
    </citation>
    <scope>NUCLEOTIDE SEQUENCE</scope>
    <source>
        <tissue evidence="1">Shoot tissue taken approximately 20 cm above the soil surface</tissue>
    </source>
</reference>
<reference evidence="1" key="2">
    <citation type="journal article" date="2015" name="Data Brief">
        <title>Shoot transcriptome of the giant reed, Arundo donax.</title>
        <authorList>
            <person name="Barrero R.A."/>
            <person name="Guerrero F.D."/>
            <person name="Moolhuijzen P."/>
            <person name="Goolsby J.A."/>
            <person name="Tidwell J."/>
            <person name="Bellgard S.E."/>
            <person name="Bellgard M.I."/>
        </authorList>
    </citation>
    <scope>NUCLEOTIDE SEQUENCE</scope>
    <source>
        <tissue evidence="1">Shoot tissue taken approximately 20 cm above the soil surface</tissue>
    </source>
</reference>
<proteinExistence type="predicted"/>